<organism evidence="2 3">
    <name type="scientific">Dyadobacter arcticus</name>
    <dbReference type="NCBI Taxonomy" id="1078754"/>
    <lineage>
        <taxon>Bacteria</taxon>
        <taxon>Pseudomonadati</taxon>
        <taxon>Bacteroidota</taxon>
        <taxon>Cytophagia</taxon>
        <taxon>Cytophagales</taxon>
        <taxon>Spirosomataceae</taxon>
        <taxon>Dyadobacter</taxon>
    </lineage>
</organism>
<gene>
    <name evidence="2" type="ORF">FHS68_002088</name>
</gene>
<dbReference type="CDD" id="cd02947">
    <property type="entry name" value="TRX_family"/>
    <property type="match status" value="1"/>
</dbReference>
<evidence type="ECO:0000313" key="3">
    <source>
        <dbReference type="Proteomes" id="UP001179181"/>
    </source>
</evidence>
<dbReference type="SUPFAM" id="SSF52833">
    <property type="entry name" value="Thioredoxin-like"/>
    <property type="match status" value="1"/>
</dbReference>
<evidence type="ECO:0000259" key="1">
    <source>
        <dbReference type="Pfam" id="PF00085"/>
    </source>
</evidence>
<dbReference type="InterPro" id="IPR036249">
    <property type="entry name" value="Thioredoxin-like_sf"/>
</dbReference>
<dbReference type="EMBL" id="JAASQJ010000002">
    <property type="protein sequence ID" value="NIJ52918.1"/>
    <property type="molecule type" value="Genomic_DNA"/>
</dbReference>
<comment type="caution">
    <text evidence="2">The sequence shown here is derived from an EMBL/GenBank/DDBJ whole genome shotgun (WGS) entry which is preliminary data.</text>
</comment>
<name>A0ABX0UKC1_9BACT</name>
<dbReference type="Pfam" id="PF00085">
    <property type="entry name" value="Thioredoxin"/>
    <property type="match status" value="1"/>
</dbReference>
<dbReference type="Gene3D" id="3.40.30.10">
    <property type="entry name" value="Glutaredoxin"/>
    <property type="match status" value="1"/>
</dbReference>
<dbReference type="RefSeq" id="WP_167269694.1">
    <property type="nucleotide sequence ID" value="NZ_JAASQJ010000002.1"/>
</dbReference>
<dbReference type="InterPro" id="IPR013766">
    <property type="entry name" value="Thioredoxin_domain"/>
</dbReference>
<feature type="domain" description="Thioredoxin" evidence="1">
    <location>
        <begin position="8"/>
        <end position="75"/>
    </location>
</feature>
<protein>
    <submittedName>
        <fullName evidence="2">Thioredoxin-like negative regulator of GroEL</fullName>
    </submittedName>
</protein>
<keyword evidence="3" id="KW-1185">Reference proteome</keyword>
<dbReference type="Proteomes" id="UP001179181">
    <property type="component" value="Unassembled WGS sequence"/>
</dbReference>
<proteinExistence type="predicted"/>
<sequence length="79" mass="8892">MRNLLFLALAPTVDSVKQENSGSLKVVKIEAYENKGLTKELGVIKLPILILYKNNKVVWRKTGVTPKAEIDNVLREQTL</sequence>
<accession>A0ABX0UKC1</accession>
<reference evidence="2 3" key="1">
    <citation type="submission" date="2020-03" db="EMBL/GenBank/DDBJ databases">
        <title>Genomic Encyclopedia of Type Strains, Phase IV (KMG-IV): sequencing the most valuable type-strain genomes for metagenomic binning, comparative biology and taxonomic classification.</title>
        <authorList>
            <person name="Goeker M."/>
        </authorList>
    </citation>
    <scope>NUCLEOTIDE SEQUENCE [LARGE SCALE GENOMIC DNA]</scope>
    <source>
        <strain evidence="2 3">DSM 102865</strain>
    </source>
</reference>
<evidence type="ECO:0000313" key="2">
    <source>
        <dbReference type="EMBL" id="NIJ52918.1"/>
    </source>
</evidence>